<name>A0AB73T0I7_9FIRM</name>
<dbReference type="PROSITE" id="PS00201">
    <property type="entry name" value="FLAVODOXIN"/>
    <property type="match status" value="1"/>
</dbReference>
<dbReference type="GO" id="GO:0009055">
    <property type="term" value="F:electron transfer activity"/>
    <property type="evidence" value="ECO:0007669"/>
    <property type="project" value="InterPro"/>
</dbReference>
<proteinExistence type="predicted"/>
<dbReference type="Pfam" id="PF12724">
    <property type="entry name" value="Flavodoxin_5"/>
    <property type="match status" value="1"/>
</dbReference>
<dbReference type="EMBL" id="QGGY01000013">
    <property type="protein sequence ID" value="PWJ73321.1"/>
    <property type="molecule type" value="Genomic_DNA"/>
</dbReference>
<dbReference type="PANTHER" id="PTHR38030:SF2">
    <property type="entry name" value="PROTOPORPHYRINOGEN IX DEHYDROGENASE [QUINONE]"/>
    <property type="match status" value="1"/>
</dbReference>
<keyword evidence="3" id="KW-1185">Reference proteome</keyword>
<dbReference type="GO" id="GO:0070819">
    <property type="term" value="F:menaquinone-dependent protoporphyrinogen oxidase activity"/>
    <property type="evidence" value="ECO:0007669"/>
    <property type="project" value="TreeGrafter"/>
</dbReference>
<feature type="domain" description="Flavodoxin-like" evidence="1">
    <location>
        <begin position="4"/>
        <end position="174"/>
    </location>
</feature>
<dbReference type="InterPro" id="IPR029039">
    <property type="entry name" value="Flavoprotein-like_sf"/>
</dbReference>
<dbReference type="InterPro" id="IPR008254">
    <property type="entry name" value="Flavodoxin/NO_synth"/>
</dbReference>
<evidence type="ECO:0000313" key="3">
    <source>
        <dbReference type="Proteomes" id="UP000245412"/>
    </source>
</evidence>
<sequence>MKKGIVIYNSKTGFTERYAKWICEELGYQMIPYKERDKADLSQYECVIFGGWAHAGSIKGFKWFKEKLPALEGKRIIVYATGATPPDSPEVEKAIEMNLKDLTGAQRERIRVFYFHGGLSYEKMGTVDRVLMSLFRKMLKKSGGESEAYRMVSHSFDCSSKEQTEPLLEYARAL</sequence>
<dbReference type="PROSITE" id="PS50902">
    <property type="entry name" value="FLAVODOXIN_LIKE"/>
    <property type="match status" value="1"/>
</dbReference>
<dbReference type="InterPro" id="IPR052200">
    <property type="entry name" value="Protoporphyrinogen_IX_DH"/>
</dbReference>
<dbReference type="Gene3D" id="3.40.50.360">
    <property type="match status" value="1"/>
</dbReference>
<dbReference type="GO" id="GO:0016651">
    <property type="term" value="F:oxidoreductase activity, acting on NAD(P)H"/>
    <property type="evidence" value="ECO:0007669"/>
    <property type="project" value="UniProtKB-ARBA"/>
</dbReference>
<dbReference type="GO" id="GO:0010181">
    <property type="term" value="F:FMN binding"/>
    <property type="evidence" value="ECO:0007669"/>
    <property type="project" value="InterPro"/>
</dbReference>
<accession>A0AB73T0I7</accession>
<dbReference type="GO" id="GO:0006783">
    <property type="term" value="P:heme biosynthetic process"/>
    <property type="evidence" value="ECO:0007669"/>
    <property type="project" value="TreeGrafter"/>
</dbReference>
<dbReference type="SUPFAM" id="SSF52218">
    <property type="entry name" value="Flavoproteins"/>
    <property type="match status" value="1"/>
</dbReference>
<evidence type="ECO:0000259" key="1">
    <source>
        <dbReference type="PROSITE" id="PS50902"/>
    </source>
</evidence>
<dbReference type="AlphaFoldDB" id="A0AB73T0I7"/>
<dbReference type="Proteomes" id="UP000245412">
    <property type="component" value="Unassembled WGS sequence"/>
</dbReference>
<dbReference type="RefSeq" id="WP_109747860.1">
    <property type="nucleotide sequence ID" value="NZ_JANKBI010000022.1"/>
</dbReference>
<protein>
    <submittedName>
        <fullName evidence="2">Flavodoxin-like protein</fullName>
    </submittedName>
</protein>
<organism evidence="2 3">
    <name type="scientific">Murimonas intestini</name>
    <dbReference type="NCBI Taxonomy" id="1337051"/>
    <lineage>
        <taxon>Bacteria</taxon>
        <taxon>Bacillati</taxon>
        <taxon>Bacillota</taxon>
        <taxon>Clostridia</taxon>
        <taxon>Lachnospirales</taxon>
        <taxon>Lachnospiraceae</taxon>
        <taxon>Murimonas</taxon>
    </lineage>
</organism>
<dbReference type="InterPro" id="IPR001226">
    <property type="entry name" value="Flavodoxin_CS"/>
</dbReference>
<evidence type="ECO:0000313" key="2">
    <source>
        <dbReference type="EMBL" id="PWJ73321.1"/>
    </source>
</evidence>
<dbReference type="PANTHER" id="PTHR38030">
    <property type="entry name" value="PROTOPORPHYRINOGEN IX DEHYDROGENASE [MENAQUINONE]"/>
    <property type="match status" value="1"/>
</dbReference>
<comment type="caution">
    <text evidence="2">The sequence shown here is derived from an EMBL/GenBank/DDBJ whole genome shotgun (WGS) entry which is preliminary data.</text>
</comment>
<gene>
    <name evidence="2" type="ORF">C7383_113107</name>
</gene>
<dbReference type="InterPro" id="IPR026816">
    <property type="entry name" value="Flavodoxin_dom"/>
</dbReference>
<reference evidence="2 3" key="1">
    <citation type="submission" date="2018-05" db="EMBL/GenBank/DDBJ databases">
        <authorList>
            <person name="Goeker M."/>
            <person name="Huntemann M."/>
            <person name="Clum A."/>
            <person name="Pillay M."/>
            <person name="Palaniappan K."/>
            <person name="Varghese N."/>
            <person name="Mikhailova N."/>
            <person name="Stamatis D."/>
            <person name="Reddy T."/>
            <person name="Daum C."/>
            <person name="Shapiro N."/>
            <person name="Ivanova N."/>
            <person name="Kyrpides N."/>
            <person name="Woyke T."/>
        </authorList>
    </citation>
    <scope>NUCLEOTIDE SEQUENCE [LARGE SCALE GENOMIC DNA]</scope>
    <source>
        <strain evidence="2 3">DSM 26524</strain>
    </source>
</reference>